<evidence type="ECO:0000313" key="1">
    <source>
        <dbReference type="EMBL" id="NWC37485.1"/>
    </source>
</evidence>
<dbReference type="EMBL" id="JACAQD010000078">
    <property type="protein sequence ID" value="NWC37485.1"/>
    <property type="molecule type" value="Genomic_DNA"/>
</dbReference>
<sequence length="139" mass="15109">MKRVVTFLLLATLLGCSKKDAESAISDITVYAIAYAIHYKDTHNPALAAQCARSVSEKYANLTDIEQIAAFAPKAFKGLRATYQCAASQMAYANDLLNAREISSVPIPLICFEKENMAAMQALEPATREFIVPVCSTKG</sequence>
<dbReference type="PROSITE" id="PS51257">
    <property type="entry name" value="PROKAR_LIPOPROTEIN"/>
    <property type="match status" value="1"/>
</dbReference>
<comment type="caution">
    <text evidence="1">The sequence shown here is derived from an EMBL/GenBank/DDBJ whole genome shotgun (WGS) entry which is preliminary data.</text>
</comment>
<evidence type="ECO:0008006" key="3">
    <source>
        <dbReference type="Google" id="ProtNLM"/>
    </source>
</evidence>
<evidence type="ECO:0000313" key="2">
    <source>
        <dbReference type="Proteomes" id="UP000520592"/>
    </source>
</evidence>
<reference evidence="1 2" key="1">
    <citation type="submission" date="2020-04" db="EMBL/GenBank/DDBJ databases">
        <title>Molecular characterization of pseudomonads from Agaricus bisporus reveal novel blotch 2 pathogens in Western Europe.</title>
        <authorList>
            <person name="Taparia T."/>
            <person name="Krijger M."/>
            <person name="Haynes E."/>
            <person name="Elpinstone J.G."/>
            <person name="Noble R."/>
            <person name="Van Der Wolf J."/>
        </authorList>
    </citation>
    <scope>NUCLEOTIDE SEQUENCE [LARGE SCALE GENOMIC DNA]</scope>
    <source>
        <strain evidence="1 2">IPO3737</strain>
    </source>
</reference>
<proteinExistence type="predicted"/>
<name>A0A7Y7YLJ7_9PSED</name>
<dbReference type="AlphaFoldDB" id="A0A7Y7YLJ7"/>
<protein>
    <recommendedName>
        <fullName evidence="3">Lipoprotein</fullName>
    </recommendedName>
</protein>
<accession>A0A7Y7YLJ7</accession>
<dbReference type="Proteomes" id="UP000520592">
    <property type="component" value="Unassembled WGS sequence"/>
</dbReference>
<dbReference type="RefSeq" id="WP_177063682.1">
    <property type="nucleotide sequence ID" value="NZ_JACAPB010000004.1"/>
</dbReference>
<organism evidence="1 2">
    <name type="scientific">Pseudomonas gingeri</name>
    <dbReference type="NCBI Taxonomy" id="117681"/>
    <lineage>
        <taxon>Bacteria</taxon>
        <taxon>Pseudomonadati</taxon>
        <taxon>Pseudomonadota</taxon>
        <taxon>Gammaproteobacteria</taxon>
        <taxon>Pseudomonadales</taxon>
        <taxon>Pseudomonadaceae</taxon>
        <taxon>Pseudomonas</taxon>
    </lineage>
</organism>
<gene>
    <name evidence="1" type="ORF">HX876_34615</name>
</gene>